<keyword evidence="3" id="KW-0217">Developmental protein</keyword>
<evidence type="ECO:0000256" key="8">
    <source>
        <dbReference type="ARBA" id="ARBA00022833"/>
    </source>
</evidence>
<dbReference type="AlphaFoldDB" id="A0A9X6NPP5"/>
<keyword evidence="18" id="KW-1185">Reference proteome</keyword>
<evidence type="ECO:0000313" key="18">
    <source>
        <dbReference type="Proteomes" id="UP000192578"/>
    </source>
</evidence>
<accession>A0A9X6NPP5</accession>
<keyword evidence="7 14" id="KW-0863">Zinc-finger</keyword>
<gene>
    <name evidence="17" type="ORF">BV898_17997</name>
</gene>
<dbReference type="SMART" id="SM00355">
    <property type="entry name" value="ZnF_C2H2"/>
    <property type="match status" value="6"/>
</dbReference>
<evidence type="ECO:0000256" key="10">
    <source>
        <dbReference type="ARBA" id="ARBA00023015"/>
    </source>
</evidence>
<dbReference type="PROSITE" id="PS50157">
    <property type="entry name" value="ZINC_FINGER_C2H2_2"/>
    <property type="match status" value="6"/>
</dbReference>
<dbReference type="FunFam" id="3.30.160.60:FF:000103">
    <property type="entry name" value="FEZ family zinc finger 1"/>
    <property type="match status" value="1"/>
</dbReference>
<feature type="domain" description="C2H2-type" evidence="16">
    <location>
        <begin position="575"/>
        <end position="598"/>
    </location>
</feature>
<reference evidence="18" key="1">
    <citation type="submission" date="2017-01" db="EMBL/GenBank/DDBJ databases">
        <title>Comparative genomics of anhydrobiosis in the tardigrade Hypsibius dujardini.</title>
        <authorList>
            <person name="Yoshida Y."/>
            <person name="Koutsovoulos G."/>
            <person name="Laetsch D."/>
            <person name="Stevens L."/>
            <person name="Kumar S."/>
            <person name="Horikawa D."/>
            <person name="Ishino K."/>
            <person name="Komine S."/>
            <person name="Tomita M."/>
            <person name="Blaxter M."/>
            <person name="Arakawa K."/>
        </authorList>
    </citation>
    <scope>NUCLEOTIDE SEQUENCE [LARGE SCALE GENOMIC DNA]</scope>
    <source>
        <strain evidence="18">Z151</strain>
    </source>
</reference>
<feature type="compositionally biased region" description="Acidic residues" evidence="15">
    <location>
        <begin position="398"/>
        <end position="414"/>
    </location>
</feature>
<feature type="domain" description="C2H2-type" evidence="16">
    <location>
        <begin position="435"/>
        <end position="462"/>
    </location>
</feature>
<dbReference type="Proteomes" id="UP000192578">
    <property type="component" value="Unassembled WGS sequence"/>
</dbReference>
<dbReference type="GO" id="GO:0007399">
    <property type="term" value="P:nervous system development"/>
    <property type="evidence" value="ECO:0007669"/>
    <property type="project" value="UniProtKB-KW"/>
</dbReference>
<keyword evidence="12" id="KW-0804">Transcription</keyword>
<dbReference type="GO" id="GO:0008270">
    <property type="term" value="F:zinc ion binding"/>
    <property type="evidence" value="ECO:0007669"/>
    <property type="project" value="UniProtKB-KW"/>
</dbReference>
<evidence type="ECO:0000256" key="5">
    <source>
        <dbReference type="ARBA" id="ARBA00022723"/>
    </source>
</evidence>
<dbReference type="PANTHER" id="PTHR24376:SF243">
    <property type="entry name" value="C2H2-TYPE DOMAIN-CONTAINING PROTEIN"/>
    <property type="match status" value="1"/>
</dbReference>
<evidence type="ECO:0000256" key="12">
    <source>
        <dbReference type="ARBA" id="ARBA00023163"/>
    </source>
</evidence>
<dbReference type="InterPro" id="IPR013087">
    <property type="entry name" value="Znf_C2H2_type"/>
</dbReference>
<feature type="compositionally biased region" description="Basic and acidic residues" evidence="15">
    <location>
        <begin position="611"/>
        <end position="622"/>
    </location>
</feature>
<name>A0A9X6NPP5_HYPEX</name>
<evidence type="ECO:0000256" key="7">
    <source>
        <dbReference type="ARBA" id="ARBA00022771"/>
    </source>
</evidence>
<proteinExistence type="inferred from homology"/>
<evidence type="ECO:0000256" key="13">
    <source>
        <dbReference type="ARBA" id="ARBA00023242"/>
    </source>
</evidence>
<feature type="compositionally biased region" description="Pro residues" evidence="15">
    <location>
        <begin position="234"/>
        <end position="244"/>
    </location>
</feature>
<evidence type="ECO:0000256" key="15">
    <source>
        <dbReference type="SAM" id="MobiDB-lite"/>
    </source>
</evidence>
<dbReference type="EMBL" id="MTYJ01000330">
    <property type="protein sequence ID" value="OWA53574.1"/>
    <property type="molecule type" value="Genomic_DNA"/>
</dbReference>
<evidence type="ECO:0000313" key="17">
    <source>
        <dbReference type="EMBL" id="OWA53574.1"/>
    </source>
</evidence>
<comment type="caution">
    <text evidence="17">The sequence shown here is derived from an EMBL/GenBank/DDBJ whole genome shotgun (WGS) entry which is preliminary data.</text>
</comment>
<dbReference type="GO" id="GO:0001228">
    <property type="term" value="F:DNA-binding transcription activator activity, RNA polymerase II-specific"/>
    <property type="evidence" value="ECO:0007669"/>
    <property type="project" value="TreeGrafter"/>
</dbReference>
<protein>
    <submittedName>
        <fullName evidence="17">Fez family zinc finger protein 2</fullName>
    </submittedName>
</protein>
<feature type="domain" description="C2H2-type" evidence="16">
    <location>
        <begin position="519"/>
        <end position="546"/>
    </location>
</feature>
<feature type="region of interest" description="Disordered" evidence="15">
    <location>
        <begin position="599"/>
        <end position="634"/>
    </location>
</feature>
<evidence type="ECO:0000256" key="2">
    <source>
        <dbReference type="ARBA" id="ARBA00006991"/>
    </source>
</evidence>
<feature type="domain" description="C2H2-type" evidence="16">
    <location>
        <begin position="463"/>
        <end position="490"/>
    </location>
</feature>
<comment type="subcellular location">
    <subcellularLocation>
        <location evidence="1">Nucleus</location>
    </subcellularLocation>
</comment>
<keyword evidence="5" id="KW-0479">Metal-binding</keyword>
<feature type="compositionally biased region" description="Basic and acidic residues" evidence="15">
    <location>
        <begin position="354"/>
        <end position="372"/>
    </location>
</feature>
<dbReference type="GO" id="GO:0005634">
    <property type="term" value="C:nucleus"/>
    <property type="evidence" value="ECO:0007669"/>
    <property type="project" value="UniProtKB-SubCell"/>
</dbReference>
<dbReference type="InterPro" id="IPR036236">
    <property type="entry name" value="Znf_C2H2_sf"/>
</dbReference>
<dbReference type="Pfam" id="PF00096">
    <property type="entry name" value="zf-C2H2"/>
    <property type="match status" value="5"/>
</dbReference>
<feature type="compositionally biased region" description="Polar residues" evidence="15">
    <location>
        <begin position="624"/>
        <end position="634"/>
    </location>
</feature>
<dbReference type="SUPFAM" id="SSF57667">
    <property type="entry name" value="beta-beta-alpha zinc fingers"/>
    <property type="match status" value="3"/>
</dbReference>
<keyword evidence="6" id="KW-0677">Repeat</keyword>
<comment type="similarity">
    <text evidence="2">Belongs to the krueppel C2H2-type zinc-finger protein family.</text>
</comment>
<dbReference type="Pfam" id="PF13912">
    <property type="entry name" value="zf-C2H2_6"/>
    <property type="match status" value="1"/>
</dbReference>
<feature type="domain" description="C2H2-type" evidence="16">
    <location>
        <begin position="491"/>
        <end position="518"/>
    </location>
</feature>
<feature type="compositionally biased region" description="Basic residues" evidence="15">
    <location>
        <begin position="187"/>
        <end position="214"/>
    </location>
</feature>
<feature type="compositionally biased region" description="Polar residues" evidence="15">
    <location>
        <begin position="342"/>
        <end position="353"/>
    </location>
</feature>
<keyword evidence="13" id="KW-0539">Nucleus</keyword>
<evidence type="ECO:0000256" key="6">
    <source>
        <dbReference type="ARBA" id="ARBA00022737"/>
    </source>
</evidence>
<evidence type="ECO:0000256" key="11">
    <source>
        <dbReference type="ARBA" id="ARBA00023125"/>
    </source>
</evidence>
<keyword evidence="9" id="KW-0524">Neurogenesis</keyword>
<dbReference type="Gene3D" id="3.30.160.60">
    <property type="entry name" value="Classic Zinc Finger"/>
    <property type="match status" value="6"/>
</dbReference>
<dbReference type="GO" id="GO:0000978">
    <property type="term" value="F:RNA polymerase II cis-regulatory region sequence-specific DNA binding"/>
    <property type="evidence" value="ECO:0007669"/>
    <property type="project" value="TreeGrafter"/>
</dbReference>
<evidence type="ECO:0000256" key="1">
    <source>
        <dbReference type="ARBA" id="ARBA00004123"/>
    </source>
</evidence>
<feature type="compositionally biased region" description="Acidic residues" evidence="15">
    <location>
        <begin position="373"/>
        <end position="389"/>
    </location>
</feature>
<feature type="region of interest" description="Disordered" evidence="15">
    <location>
        <begin position="182"/>
        <end position="259"/>
    </location>
</feature>
<dbReference type="PANTHER" id="PTHR24376">
    <property type="entry name" value="ZINC FINGER PROTEIN"/>
    <property type="match status" value="1"/>
</dbReference>
<sequence>MADREATRPVMLLAAVAWKLSCAGLRNLSIDRFEVGPSREQHTGCRSATTLGNALHGGDHNPTAAHAMANHCVPSKKSLSFSIDKIMESPRHRKLDAAAVALAQPLPTKRCVIPSTTTPTSRQLPTVPHPPSSPGTTTTTGWSSYPGGFLPLNFNMYAAAAAAAASLCNSNPASMLWMSHLMPQPHHPQHHPQHHHPQHHHPQQQPHHHQQQHLHHQESLLRLQQQQQHQRTFSPPPPPPPPSSHHPHPAGSATGPPNAAVIKFAPASRATSQQRLLGASTNATMKAAAGSGRIAHHHKRLSAGSAGKCGKQSTVKKGSLIKEQPAGRCGGRQQATAGRPSSGRTIATMQQQSDGREKECHTVKREDSLKDTSEEDDEAGGEGDEEEMDVQQRTMMVVDEEDEEDEDEDEEEEEKAGSDLSTGAGGGAPMKSKPFVCPDCGKEFNAHYNLTRHMPVHTGARPFVCKVCNKGFRQASTLCRHKIIHTNEKPHKCPECGKAFNRSSTLNTHLRIHTGDKPFMCEVCGKGFHQKGNYKNHKLTHSEDKAYKCHICHKAFHQVYNLTFHMHTHSDQKPYLCYMCKKGFCRNFDLKKHMRKLHDVKSVSPGKRHARSMERFEQRPDLNRSVQSESPPPTSYNLSLFEQSLSAFQPIHTSHAAPLSFPSHAPGLFMNHKMFAIHGSKL</sequence>
<organism evidence="17 18">
    <name type="scientific">Hypsibius exemplaris</name>
    <name type="common">Freshwater tardigrade</name>
    <dbReference type="NCBI Taxonomy" id="2072580"/>
    <lineage>
        <taxon>Eukaryota</taxon>
        <taxon>Metazoa</taxon>
        <taxon>Ecdysozoa</taxon>
        <taxon>Tardigrada</taxon>
        <taxon>Eutardigrada</taxon>
        <taxon>Parachela</taxon>
        <taxon>Hypsibioidea</taxon>
        <taxon>Hypsibiidae</taxon>
        <taxon>Hypsibius</taxon>
    </lineage>
</organism>
<keyword evidence="10" id="KW-0805">Transcription regulation</keyword>
<feature type="region of interest" description="Disordered" evidence="15">
    <location>
        <begin position="288"/>
        <end position="431"/>
    </location>
</feature>
<dbReference type="FunFam" id="3.30.160.60:FF:000194">
    <property type="entry name" value="Fez family zinc finger protein 2"/>
    <property type="match status" value="1"/>
</dbReference>
<dbReference type="FunFam" id="3.30.160.60:FF:000227">
    <property type="entry name" value="fez family zinc finger protein 1"/>
    <property type="match status" value="1"/>
</dbReference>
<dbReference type="PROSITE" id="PS00028">
    <property type="entry name" value="ZINC_FINGER_C2H2_1"/>
    <property type="match status" value="6"/>
</dbReference>
<dbReference type="OrthoDB" id="5062908at2759"/>
<evidence type="ECO:0000256" key="9">
    <source>
        <dbReference type="ARBA" id="ARBA00022902"/>
    </source>
</evidence>
<evidence type="ECO:0000256" key="14">
    <source>
        <dbReference type="PROSITE-ProRule" id="PRU00042"/>
    </source>
</evidence>
<dbReference type="FunFam" id="3.30.160.60:FF:000164">
    <property type="entry name" value="Fez family zinc finger protein 2"/>
    <property type="match status" value="1"/>
</dbReference>
<evidence type="ECO:0000256" key="4">
    <source>
        <dbReference type="ARBA" id="ARBA00022491"/>
    </source>
</evidence>
<feature type="region of interest" description="Disordered" evidence="15">
    <location>
        <begin position="111"/>
        <end position="140"/>
    </location>
</feature>
<evidence type="ECO:0000259" key="16">
    <source>
        <dbReference type="PROSITE" id="PS50157"/>
    </source>
</evidence>
<keyword evidence="4" id="KW-0678">Repressor</keyword>
<dbReference type="FunFam" id="3.30.160.60:FF:000251">
    <property type="entry name" value="FEZ family zinc finger 2"/>
    <property type="match status" value="1"/>
</dbReference>
<feature type="compositionally biased region" description="Low complexity" evidence="15">
    <location>
        <begin position="220"/>
        <end position="230"/>
    </location>
</feature>
<feature type="compositionally biased region" description="Polar residues" evidence="15">
    <location>
        <begin position="114"/>
        <end position="124"/>
    </location>
</feature>
<feature type="domain" description="C2H2-type" evidence="16">
    <location>
        <begin position="547"/>
        <end position="574"/>
    </location>
</feature>
<evidence type="ECO:0000256" key="3">
    <source>
        <dbReference type="ARBA" id="ARBA00022473"/>
    </source>
</evidence>
<keyword evidence="8" id="KW-0862">Zinc</keyword>
<keyword evidence="11" id="KW-0238">DNA-binding</keyword>